<reference evidence="2 3" key="1">
    <citation type="submission" date="2020-02" db="EMBL/GenBank/DDBJ databases">
        <title>Sequencing the genomes of 1000 actinobacteria strains.</title>
        <authorList>
            <person name="Klenk H.-P."/>
        </authorList>
    </citation>
    <scope>NUCLEOTIDE SEQUENCE [LARGE SCALE GENOMIC DNA]</scope>
    <source>
        <strain evidence="2 3">DSM 27960</strain>
    </source>
</reference>
<dbReference type="GO" id="GO:0004519">
    <property type="term" value="F:endonuclease activity"/>
    <property type="evidence" value="ECO:0007669"/>
    <property type="project" value="UniProtKB-KW"/>
</dbReference>
<proteinExistence type="predicted"/>
<dbReference type="AlphaFoldDB" id="A0A7X5R1Z7"/>
<evidence type="ECO:0000313" key="3">
    <source>
        <dbReference type="Proteomes" id="UP000541033"/>
    </source>
</evidence>
<keyword evidence="2" id="KW-0540">Nuclease</keyword>
<keyword evidence="3" id="KW-1185">Reference proteome</keyword>
<dbReference type="Pfam" id="PF04480">
    <property type="entry name" value="DUF559"/>
    <property type="match status" value="1"/>
</dbReference>
<keyword evidence="2" id="KW-0255">Endonuclease</keyword>
<organism evidence="2 3">
    <name type="scientific">Lysinibacter cavernae</name>
    <dbReference type="NCBI Taxonomy" id="1640652"/>
    <lineage>
        <taxon>Bacteria</taxon>
        <taxon>Bacillati</taxon>
        <taxon>Actinomycetota</taxon>
        <taxon>Actinomycetes</taxon>
        <taxon>Micrococcales</taxon>
        <taxon>Microbacteriaceae</taxon>
        <taxon>Lysinibacter</taxon>
    </lineage>
</organism>
<gene>
    <name evidence="2" type="ORF">FHX76_001982</name>
</gene>
<dbReference type="EMBL" id="JAAMOX010000002">
    <property type="protein sequence ID" value="NIH54086.1"/>
    <property type="molecule type" value="Genomic_DNA"/>
</dbReference>
<dbReference type="InterPro" id="IPR011335">
    <property type="entry name" value="Restrct_endonuc-II-like"/>
</dbReference>
<comment type="caution">
    <text evidence="2">The sequence shown here is derived from an EMBL/GenBank/DDBJ whole genome shotgun (WGS) entry which is preliminary data.</text>
</comment>
<dbReference type="Proteomes" id="UP000541033">
    <property type="component" value="Unassembled WGS sequence"/>
</dbReference>
<protein>
    <submittedName>
        <fullName evidence="2">Very-short-patch-repair endonuclease</fullName>
    </submittedName>
</protein>
<evidence type="ECO:0000259" key="1">
    <source>
        <dbReference type="Pfam" id="PF04480"/>
    </source>
</evidence>
<keyword evidence="2" id="KW-0378">Hydrolase</keyword>
<dbReference type="InterPro" id="IPR007569">
    <property type="entry name" value="DUF559"/>
</dbReference>
<evidence type="ECO:0000313" key="2">
    <source>
        <dbReference type="EMBL" id="NIH54086.1"/>
    </source>
</evidence>
<accession>A0A7X5R1Z7</accession>
<feature type="domain" description="DUF559" evidence="1">
    <location>
        <begin position="115"/>
        <end position="179"/>
    </location>
</feature>
<name>A0A7X5R1Z7_9MICO</name>
<dbReference type="Gene3D" id="3.40.960.10">
    <property type="entry name" value="VSR Endonuclease"/>
    <property type="match status" value="1"/>
</dbReference>
<dbReference type="SUPFAM" id="SSF52980">
    <property type="entry name" value="Restriction endonuclease-like"/>
    <property type="match status" value="1"/>
</dbReference>
<sequence>MLISTPEATWLQLCALDDALTNADLVAAGDYVVREPEYPERGRPFSSRESLGLLVDQYRGRGKRRAAEALTHIRQGSDSRPESLLRLLLIGAGLPEPELNPIIRDRDGQRIGRADLVFREWKVIVEYDGDQHRTRTAQYEHDMWRLERYTLSDWSVLRVRAAGLFISPEATIRHVREVLKARGWHP</sequence>
<dbReference type="RefSeq" id="WP_167150507.1">
    <property type="nucleotide sequence ID" value="NZ_JAAMOX010000002.1"/>
</dbReference>